<organism evidence="2 3">
    <name type="scientific">Pseudomonas brassicae</name>
    <dbReference type="NCBI Taxonomy" id="2708063"/>
    <lineage>
        <taxon>Bacteria</taxon>
        <taxon>Pseudomonadati</taxon>
        <taxon>Pseudomonadota</taxon>
        <taxon>Gammaproteobacteria</taxon>
        <taxon>Pseudomonadales</taxon>
        <taxon>Pseudomonadaceae</taxon>
        <taxon>Pseudomonas</taxon>
    </lineage>
</organism>
<evidence type="ECO:0000313" key="2">
    <source>
        <dbReference type="EMBL" id="NER62652.1"/>
    </source>
</evidence>
<comment type="caution">
    <text evidence="2">The sequence shown here is derived from an EMBL/GenBank/DDBJ whole genome shotgun (WGS) entry which is preliminary data.</text>
</comment>
<dbReference type="InterPro" id="IPR036873">
    <property type="entry name" value="Rhodanese-like_dom_sf"/>
</dbReference>
<dbReference type="RefSeq" id="WP_338001175.1">
    <property type="nucleotide sequence ID" value="NZ_JAAHBU010000004.1"/>
</dbReference>
<dbReference type="EMBL" id="JAAHBU010000004">
    <property type="protein sequence ID" value="NER62652.1"/>
    <property type="molecule type" value="Genomic_DNA"/>
</dbReference>
<reference evidence="2 3" key="1">
    <citation type="submission" date="2020-02" db="EMBL/GenBank/DDBJ databases">
        <title>Broccoli isolated Pseudomonas sp.</title>
        <authorList>
            <person name="Fujikawa T."/>
            <person name="Sawada H."/>
        </authorList>
    </citation>
    <scope>NUCLEOTIDE SEQUENCE [LARGE SCALE GENOMIC DNA]</scope>
    <source>
        <strain evidence="2 3">MAFF212427</strain>
    </source>
</reference>
<evidence type="ECO:0000259" key="1">
    <source>
        <dbReference type="PROSITE" id="PS50206"/>
    </source>
</evidence>
<name>A0A6B3NH38_9PSED</name>
<dbReference type="AlphaFoldDB" id="A0A6B3NH38"/>
<keyword evidence="3" id="KW-1185">Reference proteome</keyword>
<keyword evidence="2" id="KW-0808">Transferase</keyword>
<gene>
    <name evidence="2" type="ORF">G3436_00420</name>
</gene>
<protein>
    <submittedName>
        <fullName evidence="2">Sulfurtransferase</fullName>
    </submittedName>
</protein>
<dbReference type="GO" id="GO:0016740">
    <property type="term" value="F:transferase activity"/>
    <property type="evidence" value="ECO:0007669"/>
    <property type="project" value="UniProtKB-KW"/>
</dbReference>
<dbReference type="Pfam" id="PF00581">
    <property type="entry name" value="Rhodanese"/>
    <property type="match status" value="1"/>
</dbReference>
<proteinExistence type="predicted"/>
<evidence type="ECO:0000313" key="3">
    <source>
        <dbReference type="Proteomes" id="UP000482634"/>
    </source>
</evidence>
<dbReference type="InterPro" id="IPR001763">
    <property type="entry name" value="Rhodanese-like_dom"/>
</dbReference>
<feature type="non-terminal residue" evidence="2">
    <location>
        <position position="83"/>
    </location>
</feature>
<accession>A0A6B3NH38</accession>
<sequence length="83" mass="9263">MTPSITPTLLHTWLFDGEEIALFDLREHGQYGEAHLFYAVNLPYSQLELDAPRLAPNPAVRVVVYDATGGELARRGAQRLQAL</sequence>
<dbReference type="Gene3D" id="3.40.250.10">
    <property type="entry name" value="Rhodanese-like domain"/>
    <property type="match status" value="1"/>
</dbReference>
<dbReference type="PROSITE" id="PS50206">
    <property type="entry name" value="RHODANESE_3"/>
    <property type="match status" value="1"/>
</dbReference>
<feature type="domain" description="Rhodanese" evidence="1">
    <location>
        <begin position="16"/>
        <end position="83"/>
    </location>
</feature>
<dbReference type="SUPFAM" id="SSF52821">
    <property type="entry name" value="Rhodanese/Cell cycle control phosphatase"/>
    <property type="match status" value="1"/>
</dbReference>
<dbReference type="Proteomes" id="UP000482634">
    <property type="component" value="Unassembled WGS sequence"/>
</dbReference>